<evidence type="ECO:0000313" key="4">
    <source>
        <dbReference type="EMBL" id="KAL3775579.1"/>
    </source>
</evidence>
<reference evidence="4 5" key="1">
    <citation type="submission" date="2024-10" db="EMBL/GenBank/DDBJ databases">
        <title>Updated reference genomes for cyclostephanoid diatoms.</title>
        <authorList>
            <person name="Roberts W.R."/>
            <person name="Alverson A.J."/>
        </authorList>
    </citation>
    <scope>NUCLEOTIDE SEQUENCE [LARGE SCALE GENOMIC DNA]</scope>
    <source>
        <strain evidence="4 5">AJA010-31</strain>
    </source>
</reference>
<feature type="region of interest" description="Disordered" evidence="2">
    <location>
        <begin position="1"/>
        <end position="149"/>
    </location>
</feature>
<dbReference type="GO" id="GO:0071889">
    <property type="term" value="F:14-3-3 protein binding"/>
    <property type="evidence" value="ECO:0007669"/>
    <property type="project" value="UniProtKB-ARBA"/>
</dbReference>
<evidence type="ECO:0000256" key="2">
    <source>
        <dbReference type="SAM" id="MobiDB-lite"/>
    </source>
</evidence>
<dbReference type="Pfam" id="PF00566">
    <property type="entry name" value="RabGAP-TBC"/>
    <property type="match status" value="1"/>
</dbReference>
<dbReference type="Gene3D" id="1.10.10.750">
    <property type="entry name" value="Ypt/Rab-GAP domain of gyp1p, domain 1"/>
    <property type="match status" value="1"/>
</dbReference>
<dbReference type="Gene3D" id="1.10.8.270">
    <property type="entry name" value="putative rabgap domain of human tbc1 domain family member 14 like domains"/>
    <property type="match status" value="1"/>
</dbReference>
<feature type="compositionally biased region" description="Low complexity" evidence="2">
    <location>
        <begin position="108"/>
        <end position="136"/>
    </location>
</feature>
<dbReference type="FunFam" id="1.10.8.270:FF:000004">
    <property type="entry name" value="TBC1 domain family, member 22B"/>
    <property type="match status" value="1"/>
</dbReference>
<dbReference type="SUPFAM" id="SSF47923">
    <property type="entry name" value="Ypt/Rab-GAP domain of gyp1p"/>
    <property type="match status" value="2"/>
</dbReference>
<protein>
    <recommendedName>
        <fullName evidence="3">Rab-GAP TBC domain-containing protein</fullName>
    </recommendedName>
</protein>
<dbReference type="EMBL" id="JALLPJ020001149">
    <property type="protein sequence ID" value="KAL3775579.1"/>
    <property type="molecule type" value="Genomic_DNA"/>
</dbReference>
<accession>A0ABD3NI74</accession>
<dbReference type="SMART" id="SM00164">
    <property type="entry name" value="TBC"/>
    <property type="match status" value="1"/>
</dbReference>
<name>A0ABD3NI74_9STRA</name>
<dbReference type="PROSITE" id="PS50086">
    <property type="entry name" value="TBC_RABGAP"/>
    <property type="match status" value="1"/>
</dbReference>
<dbReference type="GO" id="GO:0005096">
    <property type="term" value="F:GTPase activator activity"/>
    <property type="evidence" value="ECO:0007669"/>
    <property type="project" value="UniProtKB-KW"/>
</dbReference>
<keyword evidence="5" id="KW-1185">Reference proteome</keyword>
<feature type="domain" description="Rab-GAP TBC" evidence="3">
    <location>
        <begin position="169"/>
        <end position="400"/>
    </location>
</feature>
<feature type="compositionally biased region" description="Basic and acidic residues" evidence="2">
    <location>
        <begin position="48"/>
        <end position="68"/>
    </location>
</feature>
<dbReference type="InterPro" id="IPR000195">
    <property type="entry name" value="Rab-GAP-TBC_dom"/>
</dbReference>
<sequence length="476" mass="54370">MSQQPRGLPGFLRRTLRSTTYERDEILDVPAPESTDSADGVVEDADDIDAHEQDAPARTADTKEDQHSTLDVSGKKQLRTVAFPPLPREREQSGQLDGRDTSQDNHLTPTPSKDSSVSSSASSQTSSRTSPSSAPTNQPKSYKETQFESTISNSPIISLRNLRKLSWNGIPPHHRSLTWKILLGYLPANTSRHTSTLSRKRSEYREARRQHYDIPDDSRTNSEQETLRQVLVDVPRTAPEVPLFHNDRIRRILTRLLYIWAMRHPASSYVQGINDLATPFIVVFLSGYYNNGQELCLDGTVMEKVTEEMLEEVEADTYWCLTNLLSGIQDHYTSDQPGMQRMVMRLEELTNRIDVQLCCHLKEVGIEFMQFAFKWMNCLLLREFRLSCVVRLWDTYLSEENGGFEDFHVYVCASFLVHFSGELQEMGFDELFQFMQNMPTQDWGDREIEILLSSAFVLSTLFGGSEAHLNVVRTTL</sequence>
<dbReference type="PANTHER" id="PTHR22957:SF26">
    <property type="entry name" value="LD44506P"/>
    <property type="match status" value="1"/>
</dbReference>
<evidence type="ECO:0000256" key="1">
    <source>
        <dbReference type="ARBA" id="ARBA00022468"/>
    </source>
</evidence>
<dbReference type="PANTHER" id="PTHR22957">
    <property type="entry name" value="TBC1 DOMAIN FAMILY MEMBER GTPASE-ACTIVATING PROTEIN"/>
    <property type="match status" value="1"/>
</dbReference>
<proteinExistence type="predicted"/>
<evidence type="ECO:0000259" key="3">
    <source>
        <dbReference type="PROSITE" id="PS50086"/>
    </source>
</evidence>
<gene>
    <name evidence="4" type="ORF">ACHAWO_003759</name>
</gene>
<comment type="caution">
    <text evidence="4">The sequence shown here is derived from an EMBL/GenBank/DDBJ whole genome shotgun (WGS) entry which is preliminary data.</text>
</comment>
<dbReference type="FunFam" id="1.10.472.80:FF:000001">
    <property type="entry name" value="TBC1 domain family member 22B"/>
    <property type="match status" value="1"/>
</dbReference>
<dbReference type="InterPro" id="IPR035969">
    <property type="entry name" value="Rab-GAP_TBC_sf"/>
</dbReference>
<dbReference type="Proteomes" id="UP001530400">
    <property type="component" value="Unassembled WGS sequence"/>
</dbReference>
<dbReference type="Gene3D" id="1.10.472.80">
    <property type="entry name" value="Ypt/Rab-GAP domain of gyp1p, domain 3"/>
    <property type="match status" value="1"/>
</dbReference>
<evidence type="ECO:0000313" key="5">
    <source>
        <dbReference type="Proteomes" id="UP001530400"/>
    </source>
</evidence>
<organism evidence="4 5">
    <name type="scientific">Cyclotella atomus</name>
    <dbReference type="NCBI Taxonomy" id="382360"/>
    <lineage>
        <taxon>Eukaryota</taxon>
        <taxon>Sar</taxon>
        <taxon>Stramenopiles</taxon>
        <taxon>Ochrophyta</taxon>
        <taxon>Bacillariophyta</taxon>
        <taxon>Coscinodiscophyceae</taxon>
        <taxon>Thalassiosirophycidae</taxon>
        <taxon>Stephanodiscales</taxon>
        <taxon>Stephanodiscaceae</taxon>
        <taxon>Cyclotella</taxon>
    </lineage>
</organism>
<dbReference type="AlphaFoldDB" id="A0ABD3NI74"/>
<feature type="compositionally biased region" description="Basic and acidic residues" evidence="2">
    <location>
        <begin position="87"/>
        <end position="103"/>
    </location>
</feature>
<keyword evidence="1" id="KW-0343">GTPase activation</keyword>